<evidence type="ECO:0008006" key="3">
    <source>
        <dbReference type="Google" id="ProtNLM"/>
    </source>
</evidence>
<dbReference type="RefSeq" id="WP_101436659.1">
    <property type="nucleotide sequence ID" value="NZ_PJMY01000003.1"/>
</dbReference>
<comment type="caution">
    <text evidence="1">The sequence shown here is derived from an EMBL/GenBank/DDBJ whole genome shotgun (WGS) entry which is preliminary data.</text>
</comment>
<gene>
    <name evidence="1" type="ORF">ATK30_3761</name>
</gene>
<dbReference type="EMBL" id="PJMY01000003">
    <property type="protein sequence ID" value="PKV92929.1"/>
    <property type="molecule type" value="Genomic_DNA"/>
</dbReference>
<reference evidence="1 2" key="1">
    <citation type="submission" date="2017-12" db="EMBL/GenBank/DDBJ databases">
        <title>Sequencing the genomes of 1000 Actinobacteria strains.</title>
        <authorList>
            <person name="Klenk H.-P."/>
        </authorList>
    </citation>
    <scope>NUCLEOTIDE SEQUENCE [LARGE SCALE GENOMIC DNA]</scope>
    <source>
        <strain evidence="1 2">DSM 45165</strain>
    </source>
</reference>
<name>A0A2N3WGF7_9PSEU</name>
<protein>
    <recommendedName>
        <fullName evidence="3">Excreted virulence factor EspC (Type VII ESX diderm)</fullName>
    </recommendedName>
</protein>
<dbReference type="AlphaFoldDB" id="A0A2N3WGF7"/>
<evidence type="ECO:0000313" key="1">
    <source>
        <dbReference type="EMBL" id="PKV92929.1"/>
    </source>
</evidence>
<evidence type="ECO:0000313" key="2">
    <source>
        <dbReference type="Proteomes" id="UP000233750"/>
    </source>
</evidence>
<accession>A0A2N3WGF7</accession>
<dbReference type="Proteomes" id="UP000233750">
    <property type="component" value="Unassembled WGS sequence"/>
</dbReference>
<proteinExistence type="predicted"/>
<keyword evidence="2" id="KW-1185">Reference proteome</keyword>
<organism evidence="1 2">
    <name type="scientific">Amycolatopsis echigonensis</name>
    <dbReference type="NCBI Taxonomy" id="2576905"/>
    <lineage>
        <taxon>Bacteria</taxon>
        <taxon>Bacillati</taxon>
        <taxon>Actinomycetota</taxon>
        <taxon>Actinomycetes</taxon>
        <taxon>Pseudonocardiales</taxon>
        <taxon>Pseudonocardiaceae</taxon>
        <taxon>Amycolatopsis</taxon>
    </lineage>
</organism>
<sequence length="102" mass="10149">MGFTTVPDALRSASRSGQAAVGEIRAADCGTPVNGVAAALPGAKAAGAAGEFASSWAATLTTWCNDAGEHAAALGKAADTYIAGDEHARDALPGEHKMRGPR</sequence>
<dbReference type="OrthoDB" id="3628955at2"/>